<dbReference type="Gene3D" id="3.20.20.60">
    <property type="entry name" value="Phosphoenolpyruvate-binding domains"/>
    <property type="match status" value="1"/>
</dbReference>
<evidence type="ECO:0000313" key="5">
    <source>
        <dbReference type="RefSeq" id="XP_010451212.1"/>
    </source>
</evidence>
<dbReference type="InterPro" id="IPR005000">
    <property type="entry name" value="Aldolase/citrate-lyase_domain"/>
</dbReference>
<keyword evidence="1" id="KW-0479">Metal-binding</keyword>
<dbReference type="SUPFAM" id="SSF51621">
    <property type="entry name" value="Phosphoenolpyruvate/pyruvate domain"/>
    <property type="match status" value="1"/>
</dbReference>
<reference evidence="5" key="2">
    <citation type="submission" date="2025-08" db="UniProtKB">
        <authorList>
            <consortium name="RefSeq"/>
        </authorList>
    </citation>
    <scope>IDENTIFICATION</scope>
    <source>
        <tissue evidence="5">Leaf</tissue>
    </source>
</reference>
<keyword evidence="4" id="KW-1185">Reference proteome</keyword>
<protein>
    <submittedName>
        <fullName evidence="5">Uncharacterized protein LOC104733326</fullName>
    </submittedName>
</protein>
<name>A0ABM0V5S2_CAMSA</name>
<dbReference type="Pfam" id="PF03328">
    <property type="entry name" value="HpcH_HpaI"/>
    <property type="match status" value="1"/>
</dbReference>
<dbReference type="InterPro" id="IPR040442">
    <property type="entry name" value="Pyrv_kinase-like_dom_sf"/>
</dbReference>
<dbReference type="GeneID" id="104733326"/>
<reference evidence="4" key="1">
    <citation type="journal article" date="2014" name="Nat. Commun.">
        <title>The emerging biofuel crop Camelina sativa retains a highly undifferentiated hexaploid genome structure.</title>
        <authorList>
            <person name="Kagale S."/>
            <person name="Koh C."/>
            <person name="Nixon J."/>
            <person name="Bollina V."/>
            <person name="Clarke W.E."/>
            <person name="Tuteja R."/>
            <person name="Spillane C."/>
            <person name="Robinson S.J."/>
            <person name="Links M.G."/>
            <person name="Clarke C."/>
            <person name="Higgins E.E."/>
            <person name="Huebert T."/>
            <person name="Sharpe A.G."/>
            <person name="Parkin I.A."/>
        </authorList>
    </citation>
    <scope>NUCLEOTIDE SEQUENCE [LARGE SCALE GENOMIC DNA]</scope>
    <source>
        <strain evidence="4">cv. DH55</strain>
    </source>
</reference>
<dbReference type="PANTHER" id="PTHR30502">
    <property type="entry name" value="2-KETO-3-DEOXY-L-RHAMNONATE ALDOLASE"/>
    <property type="match status" value="1"/>
</dbReference>
<keyword evidence="2" id="KW-0456">Lyase</keyword>
<dbReference type="Proteomes" id="UP000694864">
    <property type="component" value="Chromosome 12"/>
</dbReference>
<evidence type="ECO:0000256" key="2">
    <source>
        <dbReference type="ARBA" id="ARBA00023239"/>
    </source>
</evidence>
<evidence type="ECO:0000259" key="3">
    <source>
        <dbReference type="Pfam" id="PF03328"/>
    </source>
</evidence>
<gene>
    <name evidence="5" type="primary">LOC104733326</name>
</gene>
<organism evidence="4 5">
    <name type="scientific">Camelina sativa</name>
    <name type="common">False flax</name>
    <name type="synonym">Myagrum sativum</name>
    <dbReference type="NCBI Taxonomy" id="90675"/>
    <lineage>
        <taxon>Eukaryota</taxon>
        <taxon>Viridiplantae</taxon>
        <taxon>Streptophyta</taxon>
        <taxon>Embryophyta</taxon>
        <taxon>Tracheophyta</taxon>
        <taxon>Spermatophyta</taxon>
        <taxon>Magnoliopsida</taxon>
        <taxon>eudicotyledons</taxon>
        <taxon>Gunneridae</taxon>
        <taxon>Pentapetalae</taxon>
        <taxon>rosids</taxon>
        <taxon>malvids</taxon>
        <taxon>Brassicales</taxon>
        <taxon>Brassicaceae</taxon>
        <taxon>Camelineae</taxon>
        <taxon>Camelina</taxon>
    </lineage>
</organism>
<evidence type="ECO:0000256" key="1">
    <source>
        <dbReference type="ARBA" id="ARBA00022723"/>
    </source>
</evidence>
<dbReference type="PANTHER" id="PTHR30502:SF7">
    <property type="entry name" value="ALDOLASE LIKE"/>
    <property type="match status" value="1"/>
</dbReference>
<sequence length="171" mass="18554">MALSNFSLPLIPKSKPRVFPKLVATLTPPRSLKSNLSHEMLLFSASPTVAEIGALAGYDVVVVDLEHGPGSVSEALHCNRAVKAAGSSSVIRVQEVTSAWAKKAMDVEPNGVMFPKIENAKEAEYAVSLCCYPPDRVCGCAYNLVKVSDFGLPQTYLQDFKERLLIMSQLK</sequence>
<accession>A0ABM0V5S2</accession>
<proteinExistence type="predicted"/>
<dbReference type="InterPro" id="IPR050251">
    <property type="entry name" value="HpcH-HpaI_aldolase"/>
</dbReference>
<evidence type="ECO:0000313" key="4">
    <source>
        <dbReference type="Proteomes" id="UP000694864"/>
    </source>
</evidence>
<feature type="domain" description="HpcH/HpaI aldolase/citrate lyase" evidence="3">
    <location>
        <begin position="42"/>
        <end position="137"/>
    </location>
</feature>
<dbReference type="RefSeq" id="XP_010451212.1">
    <property type="nucleotide sequence ID" value="XM_010452910.1"/>
</dbReference>
<dbReference type="InterPro" id="IPR015813">
    <property type="entry name" value="Pyrv/PenolPyrv_kinase-like_dom"/>
</dbReference>